<dbReference type="EMBL" id="VCPC01000005">
    <property type="protein sequence ID" value="TMV09294.1"/>
    <property type="molecule type" value="Genomic_DNA"/>
</dbReference>
<dbReference type="PANTHER" id="PTHR47829">
    <property type="entry name" value="HYDROLASE, PUTATIVE (AFU_ORTHOLOGUE AFUA_1G12880)-RELATED"/>
    <property type="match status" value="1"/>
</dbReference>
<dbReference type="Gene3D" id="3.90.1200.10">
    <property type="match status" value="1"/>
</dbReference>
<reference evidence="2 3" key="1">
    <citation type="submission" date="2019-05" db="EMBL/GenBank/DDBJ databases">
        <title>Marivita sp. nov. isolated from sea sediment.</title>
        <authorList>
            <person name="Kim W."/>
        </authorList>
    </citation>
    <scope>NUCLEOTIDE SEQUENCE [LARGE SCALE GENOMIC DNA]</scope>
    <source>
        <strain evidence="2 3">CAU 1492</strain>
    </source>
</reference>
<dbReference type="CDD" id="cd05154">
    <property type="entry name" value="ACAD10_11_N-like"/>
    <property type="match status" value="1"/>
</dbReference>
<accession>A0ABY2X3G7</accession>
<name>A0ABY2X3G7_9RHOB</name>
<comment type="caution">
    <text evidence="2">The sequence shown here is derived from an EMBL/GenBank/DDBJ whole genome shotgun (WGS) entry which is preliminary data.</text>
</comment>
<dbReference type="InterPro" id="IPR011009">
    <property type="entry name" value="Kinase-like_dom_sf"/>
</dbReference>
<feature type="domain" description="Aminoglycoside phosphotransferase" evidence="1">
    <location>
        <begin position="34"/>
        <end position="254"/>
    </location>
</feature>
<dbReference type="InterPro" id="IPR052898">
    <property type="entry name" value="ACAD10-like"/>
</dbReference>
<dbReference type="PANTHER" id="PTHR47829:SF3">
    <property type="entry name" value="AMINOGLYCOSIDE PHOSPHOTRANSFERASE DOMAIN-CONTAINING PROTEIN"/>
    <property type="match status" value="1"/>
</dbReference>
<proteinExistence type="predicted"/>
<dbReference type="InterPro" id="IPR002575">
    <property type="entry name" value="Aminoglycoside_PTrfase"/>
</dbReference>
<organism evidence="2 3">
    <name type="scientific">Arenibacterium halophilum</name>
    <dbReference type="NCBI Taxonomy" id="2583821"/>
    <lineage>
        <taxon>Bacteria</taxon>
        <taxon>Pseudomonadati</taxon>
        <taxon>Pseudomonadota</taxon>
        <taxon>Alphaproteobacteria</taxon>
        <taxon>Rhodobacterales</taxon>
        <taxon>Paracoccaceae</taxon>
        <taxon>Arenibacterium</taxon>
    </lineage>
</organism>
<evidence type="ECO:0000313" key="2">
    <source>
        <dbReference type="EMBL" id="TMV09294.1"/>
    </source>
</evidence>
<evidence type="ECO:0000259" key="1">
    <source>
        <dbReference type="Pfam" id="PF01636"/>
    </source>
</evidence>
<dbReference type="Pfam" id="PF01636">
    <property type="entry name" value="APH"/>
    <property type="match status" value="1"/>
</dbReference>
<protein>
    <submittedName>
        <fullName evidence="2">Phosphotransferase family protein</fullName>
    </submittedName>
</protein>
<keyword evidence="3" id="KW-1185">Reference proteome</keyword>
<dbReference type="SUPFAM" id="SSF56112">
    <property type="entry name" value="Protein kinase-like (PK-like)"/>
    <property type="match status" value="1"/>
</dbReference>
<gene>
    <name evidence="2" type="ORF">FGK64_19610</name>
</gene>
<dbReference type="Proteomes" id="UP001191082">
    <property type="component" value="Unassembled WGS sequence"/>
</dbReference>
<dbReference type="InterPro" id="IPR041726">
    <property type="entry name" value="ACAD10_11_N"/>
</dbReference>
<evidence type="ECO:0000313" key="3">
    <source>
        <dbReference type="Proteomes" id="UP001191082"/>
    </source>
</evidence>
<dbReference type="RefSeq" id="WP_138865566.1">
    <property type="nucleotide sequence ID" value="NZ_VCPC01000005.1"/>
</dbReference>
<dbReference type="Gene3D" id="3.30.200.20">
    <property type="entry name" value="Phosphorylase Kinase, domain 1"/>
    <property type="match status" value="1"/>
</dbReference>
<sequence>MTQDKPNSGQWPDEARLARWMEDNIKGFQGPVTLSKFEGGQSNPTFRVDAPSGQYVLRRKPSGPVLPSAHAVDREFRVLEAMRRGGVPVAGVHALCQDNEVIGSDFYIMDFVEGRVFWDPRLPDMSNETRAAIFSSMNSTIAQIHSLDPEAIGLADFGRKEDYLKRQIARWTRQYQAARTEPNPAMEGLMKWLPEHVPEEHPVRVVHGDYRLDNVLIHPTESRIVAVLDWELSTLGNPIADFAYHMLSWYFSASLFRGMAGEDLAALGIPEQREYLDQYLAKTGLDAPEDWEFYVILSMFRIASILQGIAKRSLDGSAANADAAEIGAKAVPISELAWKLVCARKD</sequence>